<accession>A0AAV4UGT8</accession>
<dbReference type="Proteomes" id="UP001054945">
    <property type="component" value="Unassembled WGS sequence"/>
</dbReference>
<reference evidence="1 2" key="1">
    <citation type="submission" date="2021-06" db="EMBL/GenBank/DDBJ databases">
        <title>Caerostris extrusa draft genome.</title>
        <authorList>
            <person name="Kono N."/>
            <person name="Arakawa K."/>
        </authorList>
    </citation>
    <scope>NUCLEOTIDE SEQUENCE [LARGE SCALE GENOMIC DNA]</scope>
</reference>
<gene>
    <name evidence="1" type="ORF">CEXT_137661</name>
</gene>
<evidence type="ECO:0000313" key="2">
    <source>
        <dbReference type="Proteomes" id="UP001054945"/>
    </source>
</evidence>
<organism evidence="1 2">
    <name type="scientific">Caerostris extrusa</name>
    <name type="common">Bark spider</name>
    <name type="synonym">Caerostris bankana</name>
    <dbReference type="NCBI Taxonomy" id="172846"/>
    <lineage>
        <taxon>Eukaryota</taxon>
        <taxon>Metazoa</taxon>
        <taxon>Ecdysozoa</taxon>
        <taxon>Arthropoda</taxon>
        <taxon>Chelicerata</taxon>
        <taxon>Arachnida</taxon>
        <taxon>Araneae</taxon>
        <taxon>Araneomorphae</taxon>
        <taxon>Entelegynae</taxon>
        <taxon>Araneoidea</taxon>
        <taxon>Araneidae</taxon>
        <taxon>Caerostris</taxon>
    </lineage>
</organism>
<dbReference type="EMBL" id="BPLR01012818">
    <property type="protein sequence ID" value="GIY56839.1"/>
    <property type="molecule type" value="Genomic_DNA"/>
</dbReference>
<evidence type="ECO:0000313" key="1">
    <source>
        <dbReference type="EMBL" id="GIY56839.1"/>
    </source>
</evidence>
<protein>
    <submittedName>
        <fullName evidence="1">Uncharacterized protein</fullName>
    </submittedName>
</protein>
<sequence length="68" mass="7580">MPAVADDDSTSLDEKMMAAEKVNDSSTSCANQQRKWDSCKLGKDDSSRNDHCIKLKCHFLLEAGRIFS</sequence>
<keyword evidence="2" id="KW-1185">Reference proteome</keyword>
<proteinExistence type="predicted"/>
<name>A0AAV4UGT8_CAEEX</name>
<comment type="caution">
    <text evidence="1">The sequence shown here is derived from an EMBL/GenBank/DDBJ whole genome shotgun (WGS) entry which is preliminary data.</text>
</comment>
<dbReference type="AlphaFoldDB" id="A0AAV4UGT8"/>